<dbReference type="InterPro" id="IPR036638">
    <property type="entry name" value="HLH_DNA-bd_sf"/>
</dbReference>
<dbReference type="EMBL" id="BEZZ01000033">
    <property type="protein sequence ID" value="GCC23543.1"/>
    <property type="molecule type" value="Genomic_DNA"/>
</dbReference>
<dbReference type="Pfam" id="PF00010">
    <property type="entry name" value="HLH"/>
    <property type="match status" value="1"/>
</dbReference>
<dbReference type="Proteomes" id="UP000287033">
    <property type="component" value="Unassembled WGS sequence"/>
</dbReference>
<evidence type="ECO:0000256" key="4">
    <source>
        <dbReference type="ARBA" id="ARBA00022902"/>
    </source>
</evidence>
<keyword evidence="4" id="KW-0524">Neurogenesis</keyword>
<dbReference type="OrthoDB" id="6161578at2759"/>
<reference evidence="10 11" key="1">
    <citation type="journal article" date="2018" name="Nat. Ecol. Evol.">
        <title>Shark genomes provide insights into elasmobranch evolution and the origin of vertebrates.</title>
        <authorList>
            <person name="Hara Y"/>
            <person name="Yamaguchi K"/>
            <person name="Onimaru K"/>
            <person name="Kadota M"/>
            <person name="Koyanagi M"/>
            <person name="Keeley SD"/>
            <person name="Tatsumi K"/>
            <person name="Tanaka K"/>
            <person name="Motone F"/>
            <person name="Kageyama Y"/>
            <person name="Nozu R"/>
            <person name="Adachi N"/>
            <person name="Nishimura O"/>
            <person name="Nakagawa R"/>
            <person name="Tanegashima C"/>
            <person name="Kiyatake I"/>
            <person name="Matsumoto R"/>
            <person name="Murakumo K"/>
            <person name="Nishida K"/>
            <person name="Terakita A"/>
            <person name="Kuratani S"/>
            <person name="Sato K"/>
            <person name="Hyodo S Kuraku.S."/>
        </authorList>
    </citation>
    <scope>NUCLEOTIDE SEQUENCE [LARGE SCALE GENOMIC DNA]</scope>
</reference>
<feature type="region of interest" description="Disordered" evidence="8">
    <location>
        <begin position="12"/>
        <end position="31"/>
    </location>
</feature>
<evidence type="ECO:0000313" key="10">
    <source>
        <dbReference type="EMBL" id="GCC23543.1"/>
    </source>
</evidence>
<dbReference type="PANTHER" id="PTHR19290">
    <property type="entry name" value="BASIC HELIX-LOOP-HELIX PROTEIN NEUROGENIN-RELATED"/>
    <property type="match status" value="1"/>
</dbReference>
<evidence type="ECO:0000256" key="5">
    <source>
        <dbReference type="ARBA" id="ARBA00023015"/>
    </source>
</evidence>
<comment type="subcellular location">
    <subcellularLocation>
        <location evidence="1">Nucleus</location>
    </subcellularLocation>
</comment>
<evidence type="ECO:0000256" key="3">
    <source>
        <dbReference type="ARBA" id="ARBA00022782"/>
    </source>
</evidence>
<evidence type="ECO:0000256" key="6">
    <source>
        <dbReference type="ARBA" id="ARBA00023163"/>
    </source>
</evidence>
<evidence type="ECO:0000256" key="7">
    <source>
        <dbReference type="ARBA" id="ARBA00023242"/>
    </source>
</evidence>
<feature type="compositionally biased region" description="Basic and acidic residues" evidence="8">
    <location>
        <begin position="255"/>
        <end position="267"/>
    </location>
</feature>
<dbReference type="Gene3D" id="4.10.280.10">
    <property type="entry name" value="Helix-loop-helix DNA-binding domain"/>
    <property type="match status" value="1"/>
</dbReference>
<dbReference type="GO" id="GO:0045944">
    <property type="term" value="P:positive regulation of transcription by RNA polymerase II"/>
    <property type="evidence" value="ECO:0007669"/>
    <property type="project" value="TreeGrafter"/>
</dbReference>
<evidence type="ECO:0000259" key="9">
    <source>
        <dbReference type="PROSITE" id="PS50888"/>
    </source>
</evidence>
<dbReference type="PROSITE" id="PS50888">
    <property type="entry name" value="BHLH"/>
    <property type="match status" value="1"/>
</dbReference>
<organism evidence="10 11">
    <name type="scientific">Chiloscyllium punctatum</name>
    <name type="common">Brownbanded bambooshark</name>
    <name type="synonym">Hemiscyllium punctatum</name>
    <dbReference type="NCBI Taxonomy" id="137246"/>
    <lineage>
        <taxon>Eukaryota</taxon>
        <taxon>Metazoa</taxon>
        <taxon>Chordata</taxon>
        <taxon>Craniata</taxon>
        <taxon>Vertebrata</taxon>
        <taxon>Chondrichthyes</taxon>
        <taxon>Elasmobranchii</taxon>
        <taxon>Galeomorphii</taxon>
        <taxon>Galeoidea</taxon>
        <taxon>Orectolobiformes</taxon>
        <taxon>Hemiscylliidae</taxon>
        <taxon>Chiloscyllium</taxon>
    </lineage>
</organism>
<dbReference type="STRING" id="137246.A0A401RZG8"/>
<evidence type="ECO:0000256" key="1">
    <source>
        <dbReference type="ARBA" id="ARBA00004123"/>
    </source>
</evidence>
<dbReference type="SUPFAM" id="SSF47459">
    <property type="entry name" value="HLH, helix-loop-helix DNA-binding domain"/>
    <property type="match status" value="1"/>
</dbReference>
<evidence type="ECO:0000313" key="11">
    <source>
        <dbReference type="Proteomes" id="UP000287033"/>
    </source>
</evidence>
<dbReference type="GO" id="GO:0007423">
    <property type="term" value="P:sensory organ development"/>
    <property type="evidence" value="ECO:0007669"/>
    <property type="project" value="TreeGrafter"/>
</dbReference>
<evidence type="ECO:0000256" key="2">
    <source>
        <dbReference type="ARBA" id="ARBA00022473"/>
    </source>
</evidence>
<dbReference type="PANTHER" id="PTHR19290:SF82">
    <property type="entry name" value="TRANSCRIPTION FACTOR ATOH1"/>
    <property type="match status" value="1"/>
</dbReference>
<protein>
    <recommendedName>
        <fullName evidence="9">BHLH domain-containing protein</fullName>
    </recommendedName>
</protein>
<keyword evidence="5" id="KW-0805">Transcription regulation</keyword>
<keyword evidence="11" id="KW-1185">Reference proteome</keyword>
<dbReference type="FunFam" id="4.10.280.10:FF:000025">
    <property type="entry name" value="protein atonal homolog 7"/>
    <property type="match status" value="1"/>
</dbReference>
<dbReference type="CDD" id="cd19713">
    <property type="entry name" value="bHLH_TS_ATOH1"/>
    <property type="match status" value="1"/>
</dbReference>
<dbReference type="GO" id="GO:0070888">
    <property type="term" value="F:E-box binding"/>
    <property type="evidence" value="ECO:0007669"/>
    <property type="project" value="TreeGrafter"/>
</dbReference>
<gene>
    <name evidence="10" type="ORF">chiPu_0001940</name>
</gene>
<keyword evidence="3" id="KW-0221">Differentiation</keyword>
<keyword evidence="2" id="KW-0217">Developmental protein</keyword>
<name>A0A401RZG8_CHIPU</name>
<keyword evidence="7" id="KW-0539">Nucleus</keyword>
<sequence>MSHLRKLATARWLLQESPPDPGEVSPSDPANAARFASAEPCAWLSPAFPASCPHFPHPYCSPAGSIAPRCHQQVSQGAVASIIPKLPPQAAVQASELCGVKGQAKATSKQLAEPPKHRRLAANARERKRMHGLNHAFDELRSVIPAFDNDKKLSKYETLQMAQIYIAELTELLQNVSQQNLGAGSSLSDCPNVKLCPTKCCSLQTPVAACSNIPDGPPKVLSDSTGDTGSAAQRLKLLSPCKSTRNESKVTSSRSDGESSPHSHSSDWEEAQAESMACQRSEHLSDLSRAPMARKAS</sequence>
<dbReference type="SMART" id="SM00353">
    <property type="entry name" value="HLH"/>
    <property type="match status" value="1"/>
</dbReference>
<dbReference type="InterPro" id="IPR032661">
    <property type="entry name" value="ATOH1_bHLH"/>
</dbReference>
<dbReference type="GO" id="GO:0046983">
    <property type="term" value="F:protein dimerization activity"/>
    <property type="evidence" value="ECO:0007669"/>
    <property type="project" value="InterPro"/>
</dbReference>
<dbReference type="OMA" id="GSIAPRC"/>
<keyword evidence="6" id="KW-0804">Transcription</keyword>
<dbReference type="InterPro" id="IPR050359">
    <property type="entry name" value="bHLH_transcription_factors"/>
</dbReference>
<dbReference type="InterPro" id="IPR011598">
    <property type="entry name" value="bHLH_dom"/>
</dbReference>
<dbReference type="GO" id="GO:0061564">
    <property type="term" value="P:axon development"/>
    <property type="evidence" value="ECO:0007669"/>
    <property type="project" value="TreeGrafter"/>
</dbReference>
<feature type="domain" description="BHLH" evidence="9">
    <location>
        <begin position="117"/>
        <end position="169"/>
    </location>
</feature>
<evidence type="ECO:0000256" key="8">
    <source>
        <dbReference type="SAM" id="MobiDB-lite"/>
    </source>
</evidence>
<comment type="caution">
    <text evidence="10">The sequence shown here is derived from an EMBL/GenBank/DDBJ whole genome shotgun (WGS) entry which is preliminary data.</text>
</comment>
<dbReference type="GO" id="GO:0000981">
    <property type="term" value="F:DNA-binding transcription factor activity, RNA polymerase II-specific"/>
    <property type="evidence" value="ECO:0007669"/>
    <property type="project" value="TreeGrafter"/>
</dbReference>
<proteinExistence type="predicted"/>
<dbReference type="GO" id="GO:0005634">
    <property type="term" value="C:nucleus"/>
    <property type="evidence" value="ECO:0007669"/>
    <property type="project" value="UniProtKB-SubCell"/>
</dbReference>
<feature type="region of interest" description="Disordered" evidence="8">
    <location>
        <begin position="234"/>
        <end position="297"/>
    </location>
</feature>
<accession>A0A401RZG8</accession>
<dbReference type="AlphaFoldDB" id="A0A401RZG8"/>